<dbReference type="EMBL" id="JACHHU010000018">
    <property type="protein sequence ID" value="MBB6543752.1"/>
    <property type="molecule type" value="Genomic_DNA"/>
</dbReference>
<keyword evidence="4" id="KW-1185">Reference proteome</keyword>
<evidence type="ECO:0000313" key="4">
    <source>
        <dbReference type="Proteomes" id="UP000537141"/>
    </source>
</evidence>
<evidence type="ECO:0000313" key="3">
    <source>
        <dbReference type="EMBL" id="MBB6543752.1"/>
    </source>
</evidence>
<comment type="caution">
    <text evidence="3">The sequence shown here is derived from an EMBL/GenBank/DDBJ whole genome shotgun (WGS) entry which is preliminary data.</text>
</comment>
<dbReference type="InterPro" id="IPR036249">
    <property type="entry name" value="Thioredoxin-like_sf"/>
</dbReference>
<sequence length="217" mass="25013">MTIELWHCHNTRSLRALWALEEMQLDYKLHYLPFPPRVLAKDYLAINPLGTVPFMQVGDTQLTESSAILLYLATHYSQHAIAVASSHKEYGHYLNWLFQSDATLTFPQTLLLRYSQFEPAERQNPQVVQDYKIWFLSRLKSANQQLLQQAYLVDNRFTIADIAVGYALYLGELLGLASAYQPQTLAYLKRLKDRPAFQRCVNAGEEVANYKIEPLTV</sequence>
<dbReference type="PANTHER" id="PTHR44051">
    <property type="entry name" value="GLUTATHIONE S-TRANSFERASE-RELATED"/>
    <property type="match status" value="1"/>
</dbReference>
<organism evidence="3 4">
    <name type="scientific">Thalassotalea piscium</name>
    <dbReference type="NCBI Taxonomy" id="1230533"/>
    <lineage>
        <taxon>Bacteria</taxon>
        <taxon>Pseudomonadati</taxon>
        <taxon>Pseudomonadota</taxon>
        <taxon>Gammaproteobacteria</taxon>
        <taxon>Alteromonadales</taxon>
        <taxon>Colwelliaceae</taxon>
        <taxon>Thalassotalea</taxon>
    </lineage>
</organism>
<keyword evidence="3" id="KW-0808">Transferase</keyword>
<dbReference type="SFLD" id="SFLDG00358">
    <property type="entry name" value="Main_(cytGST)"/>
    <property type="match status" value="1"/>
</dbReference>
<dbReference type="SFLD" id="SFLDS00019">
    <property type="entry name" value="Glutathione_Transferase_(cytos"/>
    <property type="match status" value="1"/>
</dbReference>
<dbReference type="GO" id="GO:0016740">
    <property type="term" value="F:transferase activity"/>
    <property type="evidence" value="ECO:0007669"/>
    <property type="project" value="UniProtKB-KW"/>
</dbReference>
<proteinExistence type="predicted"/>
<feature type="domain" description="GST N-terminal" evidence="1">
    <location>
        <begin position="1"/>
        <end position="80"/>
    </location>
</feature>
<protein>
    <submittedName>
        <fullName evidence="3">Glutathione S-transferase</fullName>
    </submittedName>
</protein>
<dbReference type="PROSITE" id="PS50405">
    <property type="entry name" value="GST_CTER"/>
    <property type="match status" value="1"/>
</dbReference>
<dbReference type="PANTHER" id="PTHR44051:SF21">
    <property type="entry name" value="GLUTATHIONE S-TRANSFERASE FAMILY PROTEIN"/>
    <property type="match status" value="1"/>
</dbReference>
<accession>A0A7X0TTY1</accession>
<evidence type="ECO:0000259" key="2">
    <source>
        <dbReference type="PROSITE" id="PS50405"/>
    </source>
</evidence>
<dbReference type="InterPro" id="IPR010987">
    <property type="entry name" value="Glutathione-S-Trfase_C-like"/>
</dbReference>
<reference evidence="3 4" key="1">
    <citation type="submission" date="2020-08" db="EMBL/GenBank/DDBJ databases">
        <title>Genomic Encyclopedia of Type Strains, Phase IV (KMG-IV): sequencing the most valuable type-strain genomes for metagenomic binning, comparative biology and taxonomic classification.</title>
        <authorList>
            <person name="Goeker M."/>
        </authorList>
    </citation>
    <scope>NUCLEOTIDE SEQUENCE [LARGE SCALE GENOMIC DNA]</scope>
    <source>
        <strain evidence="3 4">DSM 26287</strain>
    </source>
</reference>
<dbReference type="InterPro" id="IPR040079">
    <property type="entry name" value="Glutathione_S-Trfase"/>
</dbReference>
<dbReference type="PROSITE" id="PS50404">
    <property type="entry name" value="GST_NTER"/>
    <property type="match status" value="1"/>
</dbReference>
<evidence type="ECO:0000259" key="1">
    <source>
        <dbReference type="PROSITE" id="PS50404"/>
    </source>
</evidence>
<dbReference type="SUPFAM" id="SSF47616">
    <property type="entry name" value="GST C-terminal domain-like"/>
    <property type="match status" value="1"/>
</dbReference>
<dbReference type="RefSeq" id="WP_184424528.1">
    <property type="nucleotide sequence ID" value="NZ_AP027362.1"/>
</dbReference>
<dbReference type="AlphaFoldDB" id="A0A7X0TTY1"/>
<dbReference type="InterPro" id="IPR036282">
    <property type="entry name" value="Glutathione-S-Trfase_C_sf"/>
</dbReference>
<dbReference type="Proteomes" id="UP000537141">
    <property type="component" value="Unassembled WGS sequence"/>
</dbReference>
<feature type="domain" description="GST C-terminal" evidence="2">
    <location>
        <begin position="86"/>
        <end position="217"/>
    </location>
</feature>
<gene>
    <name evidence="3" type="ORF">HNQ55_002273</name>
</gene>
<dbReference type="SUPFAM" id="SSF52833">
    <property type="entry name" value="Thioredoxin-like"/>
    <property type="match status" value="1"/>
</dbReference>
<dbReference type="Pfam" id="PF13409">
    <property type="entry name" value="GST_N_2"/>
    <property type="match status" value="1"/>
</dbReference>
<dbReference type="Gene3D" id="3.40.30.10">
    <property type="entry name" value="Glutaredoxin"/>
    <property type="match status" value="1"/>
</dbReference>
<dbReference type="CDD" id="cd03046">
    <property type="entry name" value="GST_N_GTT1_like"/>
    <property type="match status" value="1"/>
</dbReference>
<dbReference type="Gene3D" id="1.20.1050.10">
    <property type="match status" value="1"/>
</dbReference>
<name>A0A7X0TTY1_9GAMM</name>
<dbReference type="SFLD" id="SFLDG01150">
    <property type="entry name" value="Main.1:_Beta-like"/>
    <property type="match status" value="1"/>
</dbReference>
<dbReference type="InterPro" id="IPR004045">
    <property type="entry name" value="Glutathione_S-Trfase_N"/>
</dbReference>